<protein>
    <submittedName>
        <fullName evidence="2">Uncharacterized protein</fullName>
    </submittedName>
</protein>
<dbReference type="EMBL" id="JELW01000029">
    <property type="protein sequence ID" value="EXU98142.1"/>
    <property type="molecule type" value="Genomic_DNA"/>
</dbReference>
<feature type="transmembrane region" description="Helical" evidence="1">
    <location>
        <begin position="150"/>
        <end position="175"/>
    </location>
</feature>
<feature type="transmembrane region" description="Helical" evidence="1">
    <location>
        <begin position="40"/>
        <end position="60"/>
    </location>
</feature>
<keyword evidence="1" id="KW-1133">Transmembrane helix</keyword>
<evidence type="ECO:0000313" key="3">
    <source>
        <dbReference type="Proteomes" id="UP000030151"/>
    </source>
</evidence>
<feature type="transmembrane region" description="Helical" evidence="1">
    <location>
        <begin position="88"/>
        <end position="111"/>
    </location>
</feature>
<gene>
    <name evidence="2" type="ORF">X797_008748</name>
</gene>
<name>A0A0A1URM8_9HYPO</name>
<evidence type="ECO:0000313" key="2">
    <source>
        <dbReference type="EMBL" id="EXU98142.1"/>
    </source>
</evidence>
<organism evidence="2 3">
    <name type="scientific">Metarhizium robertsii</name>
    <dbReference type="NCBI Taxonomy" id="568076"/>
    <lineage>
        <taxon>Eukaryota</taxon>
        <taxon>Fungi</taxon>
        <taxon>Dikarya</taxon>
        <taxon>Ascomycota</taxon>
        <taxon>Pezizomycotina</taxon>
        <taxon>Sordariomycetes</taxon>
        <taxon>Hypocreomycetidae</taxon>
        <taxon>Hypocreales</taxon>
        <taxon>Clavicipitaceae</taxon>
        <taxon>Metarhizium</taxon>
    </lineage>
</organism>
<feature type="transmembrane region" description="Helical" evidence="1">
    <location>
        <begin position="123"/>
        <end position="144"/>
    </location>
</feature>
<dbReference type="AlphaFoldDB" id="A0A0A1URM8"/>
<accession>A0A0A1URM8</accession>
<dbReference type="HOGENOM" id="CLU_037457_1_1_1"/>
<dbReference type="Proteomes" id="UP000030151">
    <property type="component" value="Unassembled WGS sequence"/>
</dbReference>
<comment type="caution">
    <text evidence="2">The sequence shown here is derived from an EMBL/GenBank/DDBJ whole genome shotgun (WGS) entry which is preliminary data.</text>
</comment>
<proteinExistence type="predicted"/>
<sequence length="183" mass="20674">MSQLKSFFTARLCKTRVQRQYESHRPQYQKMVLEAEGGIALIYFILAGFFSWLLLAGFLISPSTYASVRDLEVPAGVGKSIFDTVRHLPLAIIASVACALATIGMLLLWWIWRHNYVWICRCLVVPTFLHSLTGFFSTLVNVYSVQDGQWSITACISGVVSGVWMLLSLSVYVLYQVLLRNLD</sequence>
<reference evidence="2 3" key="1">
    <citation type="submission" date="2014-02" db="EMBL/GenBank/DDBJ databases">
        <title>The genome sequence of the entomopathogenic fungus Metarhizium robertsii ARSEF 2575.</title>
        <authorList>
            <person name="Giuliano Garisto Donzelli B."/>
            <person name="Roe B.A."/>
            <person name="Macmil S.L."/>
            <person name="Krasnoff S.B."/>
            <person name="Gibson D.M."/>
        </authorList>
    </citation>
    <scope>NUCLEOTIDE SEQUENCE [LARGE SCALE GENOMIC DNA]</scope>
    <source>
        <strain evidence="2 3">ARSEF 2575</strain>
    </source>
</reference>
<keyword evidence="1" id="KW-0812">Transmembrane</keyword>
<evidence type="ECO:0000256" key="1">
    <source>
        <dbReference type="SAM" id="Phobius"/>
    </source>
</evidence>
<keyword evidence="1" id="KW-0472">Membrane</keyword>